<comment type="caution">
    <text evidence="8">The sequence shown here is derived from an EMBL/GenBank/DDBJ whole genome shotgun (WGS) entry which is preliminary data.</text>
</comment>
<evidence type="ECO:0000256" key="6">
    <source>
        <dbReference type="ARBA" id="ARBA00023316"/>
    </source>
</evidence>
<dbReference type="Proteomes" id="UP001595579">
    <property type="component" value="Unassembled WGS sequence"/>
</dbReference>
<dbReference type="InterPro" id="IPR018187">
    <property type="entry name" value="Asp/Glu_racemase_AS_1"/>
</dbReference>
<comment type="catalytic activity">
    <reaction evidence="1 7">
        <text>L-glutamate = D-glutamate</text>
        <dbReference type="Rhea" id="RHEA:12813"/>
        <dbReference type="ChEBI" id="CHEBI:29985"/>
        <dbReference type="ChEBI" id="CHEBI:29986"/>
        <dbReference type="EC" id="5.1.1.3"/>
    </reaction>
</comment>
<dbReference type="RefSeq" id="WP_386771199.1">
    <property type="nucleotide sequence ID" value="NZ_JBHRUG010000002.1"/>
</dbReference>
<evidence type="ECO:0000256" key="2">
    <source>
        <dbReference type="ARBA" id="ARBA00013090"/>
    </source>
</evidence>
<keyword evidence="3 7" id="KW-0133">Cell shape</keyword>
<dbReference type="EMBL" id="JBHRUG010000002">
    <property type="protein sequence ID" value="MFC3282447.1"/>
    <property type="molecule type" value="Genomic_DNA"/>
</dbReference>
<dbReference type="GO" id="GO:0008881">
    <property type="term" value="F:glutamate racemase activity"/>
    <property type="evidence" value="ECO:0007669"/>
    <property type="project" value="UniProtKB-EC"/>
</dbReference>
<dbReference type="PROSITE" id="PS00924">
    <property type="entry name" value="ASP_GLU_RACEMASE_2"/>
    <property type="match status" value="1"/>
</dbReference>
<organism evidence="8 9">
    <name type="scientific">Litchfieldella rifensis</name>
    <dbReference type="NCBI Taxonomy" id="762643"/>
    <lineage>
        <taxon>Bacteria</taxon>
        <taxon>Pseudomonadati</taxon>
        <taxon>Pseudomonadota</taxon>
        <taxon>Gammaproteobacteria</taxon>
        <taxon>Oceanospirillales</taxon>
        <taxon>Halomonadaceae</taxon>
        <taxon>Litchfieldella</taxon>
    </lineage>
</organism>
<keyword evidence="9" id="KW-1185">Reference proteome</keyword>
<evidence type="ECO:0000256" key="1">
    <source>
        <dbReference type="ARBA" id="ARBA00001602"/>
    </source>
</evidence>
<comment type="function">
    <text evidence="7">Provides the (R)-glutamate required for cell wall biosynthesis.</text>
</comment>
<dbReference type="InterPro" id="IPR015942">
    <property type="entry name" value="Asp/Glu/hydantoin_racemase"/>
</dbReference>
<sequence length="279" mass="29341">MRGPILIFDSGVGGLSVVAALRQRLSGAALAYVCDDAMLPYGTKNDDWLVARIVSVCETAVRQSGASVLVVACNTASTLALDALRERLAVPVVGTVPAIKPAARLSCSRHLALLATSATVNRAYTQALIDDFAADCRVLRLAADPLVEQAERWLVGGALDQQMMANCLAPLWDDAKLDTVVLGCTHFPLLREALEAAAPRPVTWIDSGDAIARRVAQVVIRPAPLNGPGPAWVTGPEARLASALAAYGFAAPRYLEVPLPGKQTSPVPDGSPTFIDADL</sequence>
<dbReference type="EC" id="5.1.1.3" evidence="2 7"/>
<comment type="pathway">
    <text evidence="7">Cell wall biogenesis; peptidoglycan biosynthesis.</text>
</comment>
<name>A0ABV7LJN3_9GAMM</name>
<evidence type="ECO:0000313" key="8">
    <source>
        <dbReference type="EMBL" id="MFC3282447.1"/>
    </source>
</evidence>
<dbReference type="PROSITE" id="PS00923">
    <property type="entry name" value="ASP_GLU_RACEMASE_1"/>
    <property type="match status" value="1"/>
</dbReference>
<dbReference type="SUPFAM" id="SSF53681">
    <property type="entry name" value="Aspartate/glutamate racemase"/>
    <property type="match status" value="2"/>
</dbReference>
<feature type="active site" description="Proton donor/acceptor" evidence="7">
    <location>
        <position position="73"/>
    </location>
</feature>
<evidence type="ECO:0000256" key="5">
    <source>
        <dbReference type="ARBA" id="ARBA00023235"/>
    </source>
</evidence>
<evidence type="ECO:0000256" key="7">
    <source>
        <dbReference type="HAMAP-Rule" id="MF_00258"/>
    </source>
</evidence>
<accession>A0ABV7LJN3</accession>
<dbReference type="HAMAP" id="MF_00258">
    <property type="entry name" value="Glu_racemase"/>
    <property type="match status" value="1"/>
</dbReference>
<gene>
    <name evidence="7 8" type="primary">murI</name>
    <name evidence="8" type="ORF">ACFOEV_02330</name>
</gene>
<feature type="active site" description="Proton donor/acceptor" evidence="7">
    <location>
        <position position="184"/>
    </location>
</feature>
<dbReference type="Pfam" id="PF01177">
    <property type="entry name" value="Asp_Glu_race"/>
    <property type="match status" value="1"/>
</dbReference>
<evidence type="ECO:0000313" key="9">
    <source>
        <dbReference type="Proteomes" id="UP001595579"/>
    </source>
</evidence>
<dbReference type="PANTHER" id="PTHR21198">
    <property type="entry name" value="GLUTAMATE RACEMASE"/>
    <property type="match status" value="1"/>
</dbReference>
<dbReference type="NCBIfam" id="TIGR00067">
    <property type="entry name" value="glut_race"/>
    <property type="match status" value="1"/>
</dbReference>
<proteinExistence type="inferred from homology"/>
<dbReference type="InterPro" id="IPR033134">
    <property type="entry name" value="Asp/Glu_racemase_AS_2"/>
</dbReference>
<reference evidence="9" key="1">
    <citation type="journal article" date="2019" name="Int. J. Syst. Evol. Microbiol.">
        <title>The Global Catalogue of Microorganisms (GCM) 10K type strain sequencing project: providing services to taxonomists for standard genome sequencing and annotation.</title>
        <authorList>
            <consortium name="The Broad Institute Genomics Platform"/>
            <consortium name="The Broad Institute Genome Sequencing Center for Infectious Disease"/>
            <person name="Wu L."/>
            <person name="Ma J."/>
        </authorList>
    </citation>
    <scope>NUCLEOTIDE SEQUENCE [LARGE SCALE GENOMIC DNA]</scope>
    <source>
        <strain evidence="9">CECT 7698</strain>
    </source>
</reference>
<protein>
    <recommendedName>
        <fullName evidence="2 7">Glutamate racemase</fullName>
        <ecNumber evidence="2 7">5.1.1.3</ecNumber>
    </recommendedName>
</protein>
<comment type="similarity">
    <text evidence="7">Belongs to the aspartate/glutamate racemases family.</text>
</comment>
<feature type="binding site" evidence="7">
    <location>
        <begin position="74"/>
        <end position="75"/>
    </location>
    <ligand>
        <name>substrate</name>
    </ligand>
</feature>
<feature type="binding site" evidence="7">
    <location>
        <begin position="9"/>
        <end position="10"/>
    </location>
    <ligand>
        <name>substrate</name>
    </ligand>
</feature>
<dbReference type="InterPro" id="IPR001920">
    <property type="entry name" value="Asp/Glu_race"/>
</dbReference>
<evidence type="ECO:0000256" key="4">
    <source>
        <dbReference type="ARBA" id="ARBA00022984"/>
    </source>
</evidence>
<feature type="binding site" evidence="7">
    <location>
        <begin position="185"/>
        <end position="186"/>
    </location>
    <ligand>
        <name>substrate</name>
    </ligand>
</feature>
<dbReference type="PANTHER" id="PTHR21198:SF2">
    <property type="entry name" value="GLUTAMATE RACEMASE"/>
    <property type="match status" value="1"/>
</dbReference>
<keyword evidence="6 7" id="KW-0961">Cell wall biogenesis/degradation</keyword>
<keyword evidence="5 7" id="KW-0413">Isomerase</keyword>
<dbReference type="InterPro" id="IPR004391">
    <property type="entry name" value="Glu_race"/>
</dbReference>
<feature type="binding site" evidence="7">
    <location>
        <begin position="41"/>
        <end position="42"/>
    </location>
    <ligand>
        <name>substrate</name>
    </ligand>
</feature>
<dbReference type="Gene3D" id="3.40.50.1860">
    <property type="match status" value="2"/>
</dbReference>
<evidence type="ECO:0000256" key="3">
    <source>
        <dbReference type="ARBA" id="ARBA00022960"/>
    </source>
</evidence>
<keyword evidence="4 7" id="KW-0573">Peptidoglycan synthesis</keyword>